<dbReference type="InterPro" id="IPR015421">
    <property type="entry name" value="PyrdxlP-dep_Trfase_major"/>
</dbReference>
<organism evidence="6 7">
    <name type="scientific">Spirochaeta lutea</name>
    <dbReference type="NCBI Taxonomy" id="1480694"/>
    <lineage>
        <taxon>Bacteria</taxon>
        <taxon>Pseudomonadati</taxon>
        <taxon>Spirochaetota</taxon>
        <taxon>Spirochaetia</taxon>
        <taxon>Spirochaetales</taxon>
        <taxon>Spirochaetaceae</taxon>
        <taxon>Spirochaeta</taxon>
    </lineage>
</organism>
<keyword evidence="2" id="KW-0032">Aminotransferase</keyword>
<dbReference type="InterPro" id="IPR015424">
    <property type="entry name" value="PyrdxlP-dep_Trfase"/>
</dbReference>
<comment type="caution">
    <text evidence="6">The sequence shown here is derived from an EMBL/GenBank/DDBJ whole genome shotgun (WGS) entry which is preliminary data.</text>
</comment>
<dbReference type="PANTHER" id="PTHR42790:SF19">
    <property type="entry name" value="KYNURENINE_ALPHA-AMINOADIPATE AMINOTRANSFERASE, MITOCHONDRIAL"/>
    <property type="match status" value="1"/>
</dbReference>
<dbReference type="GO" id="GO:0008483">
    <property type="term" value="F:transaminase activity"/>
    <property type="evidence" value="ECO:0007669"/>
    <property type="project" value="UniProtKB-KW"/>
</dbReference>
<keyword evidence="3" id="KW-0808">Transferase</keyword>
<evidence type="ECO:0000259" key="5">
    <source>
        <dbReference type="Pfam" id="PF00155"/>
    </source>
</evidence>
<dbReference type="PANTHER" id="PTHR42790">
    <property type="entry name" value="AMINOTRANSFERASE"/>
    <property type="match status" value="1"/>
</dbReference>
<evidence type="ECO:0000313" key="7">
    <source>
        <dbReference type="Proteomes" id="UP000029692"/>
    </source>
</evidence>
<protein>
    <recommendedName>
        <fullName evidence="5">Aminotransferase class I/classII large domain-containing protein</fullName>
    </recommendedName>
</protein>
<dbReference type="AlphaFoldDB" id="A0A098QUR8"/>
<evidence type="ECO:0000256" key="2">
    <source>
        <dbReference type="ARBA" id="ARBA00022576"/>
    </source>
</evidence>
<evidence type="ECO:0000256" key="3">
    <source>
        <dbReference type="ARBA" id="ARBA00022679"/>
    </source>
</evidence>
<dbReference type="eggNOG" id="COG1167">
    <property type="taxonomic scope" value="Bacteria"/>
</dbReference>
<dbReference type="SUPFAM" id="SSF53383">
    <property type="entry name" value="PLP-dependent transferases"/>
    <property type="match status" value="1"/>
</dbReference>
<name>A0A098QUR8_9SPIO</name>
<feature type="domain" description="Aminotransferase class I/classII large" evidence="5">
    <location>
        <begin position="28"/>
        <end position="373"/>
    </location>
</feature>
<dbReference type="Proteomes" id="UP000029692">
    <property type="component" value="Unassembled WGS sequence"/>
</dbReference>
<dbReference type="Gene3D" id="3.90.1150.10">
    <property type="entry name" value="Aspartate Aminotransferase, domain 1"/>
    <property type="match status" value="1"/>
</dbReference>
<proteinExistence type="predicted"/>
<dbReference type="EMBL" id="JNUP01000066">
    <property type="protein sequence ID" value="KGE71449.1"/>
    <property type="molecule type" value="Genomic_DNA"/>
</dbReference>
<reference evidence="6 7" key="1">
    <citation type="submission" date="2014-05" db="EMBL/GenBank/DDBJ databases">
        <title>De novo Genome Sequence of Spirocheata sp.</title>
        <authorList>
            <person name="Shivani Y."/>
            <person name="Subhash Y."/>
            <person name="Tushar L."/>
            <person name="Sasikala C."/>
            <person name="Ramana C.V."/>
        </authorList>
    </citation>
    <scope>NUCLEOTIDE SEQUENCE [LARGE SCALE GENOMIC DNA]</scope>
    <source>
        <strain evidence="6 7">JC230</strain>
    </source>
</reference>
<accession>A0A098QUR8</accession>
<dbReference type="InterPro" id="IPR004839">
    <property type="entry name" value="Aminotransferase_I/II_large"/>
</dbReference>
<dbReference type="CDD" id="cd00609">
    <property type="entry name" value="AAT_like"/>
    <property type="match status" value="1"/>
</dbReference>
<dbReference type="Gene3D" id="3.40.640.10">
    <property type="entry name" value="Type I PLP-dependent aspartate aminotransferase-like (Major domain)"/>
    <property type="match status" value="1"/>
</dbReference>
<dbReference type="InterPro" id="IPR050859">
    <property type="entry name" value="Class-I_PLP-dep_aminotransf"/>
</dbReference>
<dbReference type="RefSeq" id="WP_037548692.1">
    <property type="nucleotide sequence ID" value="NZ_JNUP01000066.1"/>
</dbReference>
<dbReference type="GO" id="GO:0030170">
    <property type="term" value="F:pyridoxal phosphate binding"/>
    <property type="evidence" value="ECO:0007669"/>
    <property type="project" value="InterPro"/>
</dbReference>
<dbReference type="OrthoDB" id="9802328at2"/>
<evidence type="ECO:0000313" key="6">
    <source>
        <dbReference type="EMBL" id="KGE71449.1"/>
    </source>
</evidence>
<dbReference type="InterPro" id="IPR015422">
    <property type="entry name" value="PyrdxlP-dep_Trfase_small"/>
</dbReference>
<keyword evidence="7" id="KW-1185">Reference proteome</keyword>
<evidence type="ECO:0000256" key="4">
    <source>
        <dbReference type="ARBA" id="ARBA00022898"/>
    </source>
</evidence>
<sequence length="377" mass="41369">MMITGSKRSSRLPGSEIRSLLRHAGSRDIISLAGGHPRDELLPLQHLQEAVGRALTRFGRRSLQYGRTEGEAELRDWVCGYYQDRGIRVTPEQVLITSGSQQGLDLLARGLFDPGDPVYMNDPGYIGAIQAFQAAELVCQPWNFTSTPGSAPGNLYIVPNFANPTGESLPREVRRALLQSSHWIIADDPYGQISFCGPTSPWLPDIPIEDGPLILLGSGSKWLCPGLRIGWIVAPTALIELLGRLKQAADLQTSTLSQFTFLELAGLLPPEGARDLLVPVYRQQRDAMVTALKRYWDDDGAFRTPQGGFFLWLTLPEGWSAGDFAARALERGVAVVPGTAFALDRSRPGHPGTIRLSYSKETPEMIDRAIARLAEIL</sequence>
<comment type="cofactor">
    <cofactor evidence="1">
        <name>pyridoxal 5'-phosphate</name>
        <dbReference type="ChEBI" id="CHEBI:597326"/>
    </cofactor>
</comment>
<evidence type="ECO:0000256" key="1">
    <source>
        <dbReference type="ARBA" id="ARBA00001933"/>
    </source>
</evidence>
<dbReference type="GO" id="GO:1901605">
    <property type="term" value="P:alpha-amino acid metabolic process"/>
    <property type="evidence" value="ECO:0007669"/>
    <property type="project" value="TreeGrafter"/>
</dbReference>
<dbReference type="Pfam" id="PF00155">
    <property type="entry name" value="Aminotran_1_2"/>
    <property type="match status" value="1"/>
</dbReference>
<gene>
    <name evidence="6" type="ORF">DC28_11730</name>
</gene>
<keyword evidence="4" id="KW-0663">Pyridoxal phosphate</keyword>
<dbReference type="STRING" id="1480694.DC28_11730"/>